<dbReference type="EMBL" id="GL379880">
    <property type="protein sequence ID" value="EGT60030.1"/>
    <property type="molecule type" value="Genomic_DNA"/>
</dbReference>
<reference evidence="2" key="1">
    <citation type="submission" date="2011-07" db="EMBL/GenBank/DDBJ databases">
        <authorList>
            <consortium name="Caenorhabditis brenneri Sequencing and Analysis Consortium"/>
            <person name="Wilson R.K."/>
        </authorList>
    </citation>
    <scope>NUCLEOTIDE SEQUENCE [LARGE SCALE GENOMIC DNA]</scope>
    <source>
        <strain evidence="2">PB2801</strain>
    </source>
</reference>
<dbReference type="InParanoid" id="G0NGG9"/>
<proteinExistence type="predicted"/>
<evidence type="ECO:0000313" key="1">
    <source>
        <dbReference type="EMBL" id="EGT60030.1"/>
    </source>
</evidence>
<dbReference type="Proteomes" id="UP000008068">
    <property type="component" value="Unassembled WGS sequence"/>
</dbReference>
<protein>
    <submittedName>
        <fullName evidence="1">Uncharacterized protein</fullName>
    </submittedName>
</protein>
<keyword evidence="2" id="KW-1185">Reference proteome</keyword>
<sequence>MNSVFDYVARNANGPVKLEDDFLTMVIGAVRDKRYSKSKTTVVPNLCLLMAPMHPMRLALPPTSTRLLQLDPSATPTHPSPPLPVLASALPLFPTHLLPLDLHLAQAHPLTTISPLI</sequence>
<gene>
    <name evidence="1" type="ORF">CAEBREN_09403</name>
</gene>
<dbReference type="HOGENOM" id="CLU_2086942_0_0_1"/>
<name>G0NGG9_CAEBE</name>
<evidence type="ECO:0000313" key="2">
    <source>
        <dbReference type="Proteomes" id="UP000008068"/>
    </source>
</evidence>
<organism evidence="2">
    <name type="scientific">Caenorhabditis brenneri</name>
    <name type="common">Nematode worm</name>
    <dbReference type="NCBI Taxonomy" id="135651"/>
    <lineage>
        <taxon>Eukaryota</taxon>
        <taxon>Metazoa</taxon>
        <taxon>Ecdysozoa</taxon>
        <taxon>Nematoda</taxon>
        <taxon>Chromadorea</taxon>
        <taxon>Rhabditida</taxon>
        <taxon>Rhabditina</taxon>
        <taxon>Rhabditomorpha</taxon>
        <taxon>Rhabditoidea</taxon>
        <taxon>Rhabditidae</taxon>
        <taxon>Peloderinae</taxon>
        <taxon>Caenorhabditis</taxon>
    </lineage>
</organism>
<dbReference type="AlphaFoldDB" id="G0NGG9"/>
<accession>G0NGG9</accession>